<dbReference type="Pfam" id="PF14527">
    <property type="entry name" value="LAGLIDADG_WhiA"/>
    <property type="match status" value="1"/>
</dbReference>
<reference evidence="9" key="1">
    <citation type="submission" date="2016-10" db="EMBL/GenBank/DDBJ databases">
        <authorList>
            <person name="Varghese N."/>
            <person name="Submissions S."/>
        </authorList>
    </citation>
    <scope>NUCLEOTIDE SEQUENCE [LARGE SCALE GENOMIC DNA]</scope>
    <source>
        <strain evidence="9">CGMCC 1.11012</strain>
    </source>
</reference>
<dbReference type="FunFam" id="3.10.28.10:FF:000002">
    <property type="entry name" value="Probable cell division protein WhiA"/>
    <property type="match status" value="1"/>
</dbReference>
<dbReference type="HAMAP" id="MF_01420">
    <property type="entry name" value="HTH_type_WhiA"/>
    <property type="match status" value="1"/>
</dbReference>
<keyword evidence="1 4" id="KW-0132">Cell division</keyword>
<dbReference type="InterPro" id="IPR003802">
    <property type="entry name" value="Sporulation_regulator_WhiA"/>
</dbReference>
<dbReference type="GO" id="GO:0043937">
    <property type="term" value="P:regulation of sporulation"/>
    <property type="evidence" value="ECO:0007669"/>
    <property type="project" value="InterPro"/>
</dbReference>
<dbReference type="GO" id="GO:0051301">
    <property type="term" value="P:cell division"/>
    <property type="evidence" value="ECO:0007669"/>
    <property type="project" value="UniProtKB-UniRule"/>
</dbReference>
<protein>
    <recommendedName>
        <fullName evidence="4">Probable cell division protein WhiA</fullName>
    </recommendedName>
</protein>
<feature type="domain" description="Sporulation transcription regulator WhiA N-terminal" evidence="6">
    <location>
        <begin position="18"/>
        <end position="103"/>
    </location>
</feature>
<sequence>MSFAALTKKELTMVESPPCCEKAEMSALIRMNGSVQLSSKKVVLDISTENAAIARRVYSLLKKYYQVHIELLVRKKMRLKKNNVYIVRIPSRVQEILKDLRIVSEGFIFNDGIDEEIVRKNCCKRAYLRGAFMAGGSVNNPEGSSYHLEIASMYEEHCKALVDLAGEFHLNARCIERKKGFILYIKEGEKIIEFLNLIGAHQALFKFEDVRIMRDMRNSVNRIVNCETANLNKTISAAVRQIENIKLLQREVGLESLPDKLREVAEIRLAHPDINLKEVGEMLKGNVSKSGVNHRLRKIDELAEKVRGG</sequence>
<organism evidence="8 9">
    <name type="scientific">Paenibacillus typhae</name>
    <dbReference type="NCBI Taxonomy" id="1174501"/>
    <lineage>
        <taxon>Bacteria</taxon>
        <taxon>Bacillati</taxon>
        <taxon>Bacillota</taxon>
        <taxon>Bacilli</taxon>
        <taxon>Bacillales</taxon>
        <taxon>Paenibacillaceae</taxon>
        <taxon>Paenibacillus</taxon>
    </lineage>
</organism>
<feature type="domain" description="Sporulation regulator WhiA C-terminal" evidence="5">
    <location>
        <begin position="220"/>
        <end position="303"/>
    </location>
</feature>
<dbReference type="GO" id="GO:0003677">
    <property type="term" value="F:DNA binding"/>
    <property type="evidence" value="ECO:0007669"/>
    <property type="project" value="UniProtKB-UniRule"/>
</dbReference>
<comment type="function">
    <text evidence="4">Involved in cell division and chromosome segregation.</text>
</comment>
<evidence type="ECO:0000259" key="7">
    <source>
        <dbReference type="Pfam" id="PF14527"/>
    </source>
</evidence>
<dbReference type="InterPro" id="IPR039518">
    <property type="entry name" value="WhiA_LAGLIDADG_dom"/>
</dbReference>
<evidence type="ECO:0000259" key="5">
    <source>
        <dbReference type="Pfam" id="PF02650"/>
    </source>
</evidence>
<dbReference type="NCBIfam" id="TIGR00647">
    <property type="entry name" value="DNA_bind_WhiA"/>
    <property type="match status" value="1"/>
</dbReference>
<dbReference type="Pfam" id="PF02650">
    <property type="entry name" value="HTH_WhiA"/>
    <property type="match status" value="1"/>
</dbReference>
<evidence type="ECO:0000313" key="9">
    <source>
        <dbReference type="Proteomes" id="UP000199050"/>
    </source>
</evidence>
<evidence type="ECO:0000313" key="8">
    <source>
        <dbReference type="EMBL" id="SDK51479.1"/>
    </source>
</evidence>
<evidence type="ECO:0000256" key="2">
    <source>
        <dbReference type="ARBA" id="ARBA00023125"/>
    </source>
</evidence>
<gene>
    <name evidence="4" type="primary">whiA</name>
    <name evidence="8" type="ORF">SAMN05216192_14423</name>
</gene>
<dbReference type="Proteomes" id="UP000199050">
    <property type="component" value="Unassembled WGS sequence"/>
</dbReference>
<evidence type="ECO:0000259" key="6">
    <source>
        <dbReference type="Pfam" id="PF10298"/>
    </source>
</evidence>
<keyword evidence="9" id="KW-1185">Reference proteome</keyword>
<name>A0A1G9CIK8_9BACL</name>
<keyword evidence="3 4" id="KW-0131">Cell cycle</keyword>
<evidence type="ECO:0000256" key="1">
    <source>
        <dbReference type="ARBA" id="ARBA00022618"/>
    </source>
</evidence>
<evidence type="ECO:0000256" key="4">
    <source>
        <dbReference type="HAMAP-Rule" id="MF_01420"/>
    </source>
</evidence>
<comment type="similarity">
    <text evidence="4">Belongs to the WhiA family.</text>
</comment>
<dbReference type="InterPro" id="IPR027434">
    <property type="entry name" value="Homing_endonucl"/>
</dbReference>
<evidence type="ECO:0000256" key="3">
    <source>
        <dbReference type="ARBA" id="ARBA00023306"/>
    </source>
</evidence>
<dbReference type="RefSeq" id="WP_068721687.1">
    <property type="nucleotide sequence ID" value="NZ_CBCSKY010000048.1"/>
</dbReference>
<dbReference type="Gene3D" id="3.10.28.10">
    <property type="entry name" value="Homing endonucleases"/>
    <property type="match status" value="1"/>
</dbReference>
<dbReference type="InterPro" id="IPR023054">
    <property type="entry name" value="Sporulation_regulator_WhiA_C"/>
</dbReference>
<keyword evidence="2 4" id="KW-0238">DNA-binding</keyword>
<dbReference type="SUPFAM" id="SSF55608">
    <property type="entry name" value="Homing endonucleases"/>
    <property type="match status" value="1"/>
</dbReference>
<dbReference type="OrthoDB" id="401278at2"/>
<dbReference type="EMBL" id="FNDX01000044">
    <property type="protein sequence ID" value="SDK51479.1"/>
    <property type="molecule type" value="Genomic_DNA"/>
</dbReference>
<proteinExistence type="inferred from homology"/>
<dbReference type="Pfam" id="PF10298">
    <property type="entry name" value="WhiA_N"/>
    <property type="match status" value="1"/>
</dbReference>
<dbReference type="PANTHER" id="PTHR37307:SF1">
    <property type="entry name" value="CELL DIVISION PROTEIN WHIA-RELATED"/>
    <property type="match status" value="1"/>
</dbReference>
<dbReference type="PANTHER" id="PTHR37307">
    <property type="entry name" value="CELL DIVISION PROTEIN WHIA-RELATED"/>
    <property type="match status" value="1"/>
</dbReference>
<feature type="domain" description="WhiA LAGLIDADG-like" evidence="7">
    <location>
        <begin position="125"/>
        <end position="217"/>
    </location>
</feature>
<dbReference type="AlphaFoldDB" id="A0A1G9CIK8"/>
<accession>A0A1G9CIK8</accession>
<dbReference type="STRING" id="1174501.SAMN05216192_14423"/>
<dbReference type="InterPro" id="IPR018478">
    <property type="entry name" value="Sporu_reg_WhiA_N_dom"/>
</dbReference>